<dbReference type="Gene3D" id="1.20.1250.20">
    <property type="entry name" value="MFS general substrate transporter like domains"/>
    <property type="match status" value="1"/>
</dbReference>
<gene>
    <name evidence="8" type="ORF">KUM34_026145</name>
</gene>
<dbReference type="Pfam" id="PF07690">
    <property type="entry name" value="MFS_1"/>
    <property type="match status" value="1"/>
</dbReference>
<protein>
    <submittedName>
        <fullName evidence="8">MFS transporter</fullName>
    </submittedName>
</protein>
<feature type="transmembrane region" description="Helical" evidence="6">
    <location>
        <begin position="476"/>
        <end position="494"/>
    </location>
</feature>
<evidence type="ECO:0000313" key="8">
    <source>
        <dbReference type="EMBL" id="UZF47901.1"/>
    </source>
</evidence>
<feature type="domain" description="Major facilitator superfamily (MFS) profile" evidence="7">
    <location>
        <begin position="28"/>
        <end position="499"/>
    </location>
</feature>
<keyword evidence="3 6" id="KW-0812">Transmembrane</keyword>
<dbReference type="PANTHER" id="PTHR23501:SF197">
    <property type="entry name" value="COMD"/>
    <property type="match status" value="1"/>
</dbReference>
<organism evidence="8 9">
    <name type="scientific">Rhodococcus rhodochrous</name>
    <dbReference type="NCBI Taxonomy" id="1829"/>
    <lineage>
        <taxon>Bacteria</taxon>
        <taxon>Bacillati</taxon>
        <taxon>Actinomycetota</taxon>
        <taxon>Actinomycetes</taxon>
        <taxon>Mycobacteriales</taxon>
        <taxon>Nocardiaceae</taxon>
        <taxon>Rhodococcus</taxon>
    </lineage>
</organism>
<feature type="transmembrane region" description="Helical" evidence="6">
    <location>
        <begin position="349"/>
        <end position="367"/>
    </location>
</feature>
<evidence type="ECO:0000256" key="1">
    <source>
        <dbReference type="ARBA" id="ARBA00004651"/>
    </source>
</evidence>
<feature type="transmembrane region" description="Helical" evidence="6">
    <location>
        <begin position="26"/>
        <end position="51"/>
    </location>
</feature>
<proteinExistence type="predicted"/>
<dbReference type="GO" id="GO:0005886">
    <property type="term" value="C:plasma membrane"/>
    <property type="evidence" value="ECO:0007669"/>
    <property type="project" value="UniProtKB-SubCell"/>
</dbReference>
<feature type="transmembrane region" description="Helical" evidence="6">
    <location>
        <begin position="319"/>
        <end position="337"/>
    </location>
</feature>
<dbReference type="SUPFAM" id="SSF103473">
    <property type="entry name" value="MFS general substrate transporter"/>
    <property type="match status" value="1"/>
</dbReference>
<feature type="transmembrane region" description="Helical" evidence="6">
    <location>
        <begin position="182"/>
        <end position="203"/>
    </location>
</feature>
<evidence type="ECO:0000256" key="5">
    <source>
        <dbReference type="ARBA" id="ARBA00023136"/>
    </source>
</evidence>
<feature type="transmembrane region" description="Helical" evidence="6">
    <location>
        <begin position="94"/>
        <end position="113"/>
    </location>
</feature>
<keyword evidence="4 6" id="KW-1133">Transmembrane helix</keyword>
<keyword evidence="8" id="KW-0614">Plasmid</keyword>
<dbReference type="PANTHER" id="PTHR23501">
    <property type="entry name" value="MAJOR FACILITATOR SUPERFAMILY"/>
    <property type="match status" value="1"/>
</dbReference>
<name>A0AA47ADC5_RHORH</name>
<comment type="subcellular location">
    <subcellularLocation>
        <location evidence="1">Cell membrane</location>
        <topology evidence="1">Multi-pass membrane protein</topology>
    </subcellularLocation>
</comment>
<feature type="transmembrane region" description="Helical" evidence="6">
    <location>
        <begin position="215"/>
        <end position="235"/>
    </location>
</feature>
<dbReference type="AlphaFoldDB" id="A0AA47ADC5"/>
<dbReference type="PROSITE" id="PS50850">
    <property type="entry name" value="MFS"/>
    <property type="match status" value="1"/>
</dbReference>
<dbReference type="Proteomes" id="UP001162740">
    <property type="component" value="Plasmid pGD02.2.1"/>
</dbReference>
<keyword evidence="5 6" id="KW-0472">Membrane</keyword>
<evidence type="ECO:0000256" key="4">
    <source>
        <dbReference type="ARBA" id="ARBA00022989"/>
    </source>
</evidence>
<evidence type="ECO:0000313" key="9">
    <source>
        <dbReference type="Proteomes" id="UP001162740"/>
    </source>
</evidence>
<accession>A0AA47ADC5</accession>
<dbReference type="Gene3D" id="1.20.1720.10">
    <property type="entry name" value="Multidrug resistance protein D"/>
    <property type="match status" value="1"/>
</dbReference>
<evidence type="ECO:0000256" key="6">
    <source>
        <dbReference type="SAM" id="Phobius"/>
    </source>
</evidence>
<feature type="transmembrane region" description="Helical" evidence="6">
    <location>
        <begin position="373"/>
        <end position="394"/>
    </location>
</feature>
<feature type="transmembrane region" description="Helical" evidence="6">
    <location>
        <begin position="284"/>
        <end position="307"/>
    </location>
</feature>
<geneLocation type="plasmid" evidence="8 9">
    <name>pGD02.2.1</name>
</geneLocation>
<dbReference type="InterPro" id="IPR011701">
    <property type="entry name" value="MFS"/>
</dbReference>
<feature type="transmembrane region" description="Helical" evidence="6">
    <location>
        <begin position="241"/>
        <end position="263"/>
    </location>
</feature>
<dbReference type="EMBL" id="CP083975">
    <property type="protein sequence ID" value="UZF47901.1"/>
    <property type="molecule type" value="Genomic_DNA"/>
</dbReference>
<dbReference type="InterPro" id="IPR036259">
    <property type="entry name" value="MFS_trans_sf"/>
</dbReference>
<dbReference type="PRINTS" id="PR01035">
    <property type="entry name" value="TCRTETA"/>
</dbReference>
<feature type="transmembrane region" description="Helical" evidence="6">
    <location>
        <begin position="63"/>
        <end position="82"/>
    </location>
</feature>
<evidence type="ECO:0000259" key="7">
    <source>
        <dbReference type="PROSITE" id="PS50850"/>
    </source>
</evidence>
<feature type="transmembrane region" description="Helical" evidence="6">
    <location>
        <begin position="152"/>
        <end position="170"/>
    </location>
</feature>
<dbReference type="GO" id="GO:0022857">
    <property type="term" value="F:transmembrane transporter activity"/>
    <property type="evidence" value="ECO:0007669"/>
    <property type="project" value="InterPro"/>
</dbReference>
<evidence type="ECO:0000256" key="3">
    <source>
        <dbReference type="ARBA" id="ARBA00022692"/>
    </source>
</evidence>
<sequence length="515" mass="53556">MSIRQEPPAARADPSDSREMTRGRMLLAMVGTLLGIVLSALASTTILTSLPVMMNELGAGQTAYTWVITANLLTTTVSLAIWGKLCDLFSHTRLMFAAIGLFIVASLCAGLSATAEVLIGFRAVQGVGAGGLISVGSVLLADLVSPRERGKYAGVIGGVIGVGTMGGPVLGGLITDGLGWRWNFYLGIPFAFASVILLHRTLNLPSPRGSARIDWAGAVLVTASVGLAMTWVSVAGEMFPWWSWQSVAMVTASLGFAIVTIVVERRVSEPLIPLGLLTDPTISRVVVTNVSLGVTMLSVPAFMSQYFQISRGMSPSASGSMILAMSASTFLASTVLGQVISRTGRWKPWVIVGAAFLLSATVGLATLTTTTPLVLVGAYLVGVGIAVGTLMSNMQILAQNSAPPDKLGAATALPAFFRQLSGTLAVSVLGAMIATRVATASGAAGATRDTVPDVAELPEPVRQAVQTLYADIIGDLFLWCIPLAAAAFVATALLPNRALRTSTAVQQRAETLLPE</sequence>
<dbReference type="InterPro" id="IPR020846">
    <property type="entry name" value="MFS_dom"/>
</dbReference>
<keyword evidence="2" id="KW-0813">Transport</keyword>
<reference evidence="8 9" key="1">
    <citation type="journal article" date="2021" name="Front. Microbiol.">
        <title>Bacterial Transformation of Aromatic Monomers in Softwood Black Liquor.</title>
        <authorList>
            <person name="Navas L.E."/>
            <person name="Dexter G."/>
            <person name="Liu J."/>
            <person name="Levy-Booth D."/>
            <person name="Cho M."/>
            <person name="Jang S.K."/>
            <person name="Mansfield S.D."/>
            <person name="Renneckar S."/>
            <person name="Mohn W.W."/>
            <person name="Eltis L.D."/>
        </authorList>
    </citation>
    <scope>NUCLEOTIDE SEQUENCE [LARGE SCALE GENOMIC DNA]</scope>
    <source>
        <strain evidence="8 9">GD02</strain>
    </source>
</reference>
<evidence type="ECO:0000256" key="2">
    <source>
        <dbReference type="ARBA" id="ARBA00022448"/>
    </source>
</evidence>
<feature type="transmembrane region" description="Helical" evidence="6">
    <location>
        <begin position="415"/>
        <end position="434"/>
    </location>
</feature>
<feature type="transmembrane region" description="Helical" evidence="6">
    <location>
        <begin position="119"/>
        <end position="140"/>
    </location>
</feature>
<dbReference type="RefSeq" id="WP_229583356.1">
    <property type="nucleotide sequence ID" value="NZ_CP083975.1"/>
</dbReference>
<dbReference type="InterPro" id="IPR001958">
    <property type="entry name" value="Tet-R_TetA/multi-R_MdtG-like"/>
</dbReference>